<accession>A0A7W9IGH4</accession>
<dbReference type="InterPro" id="IPR025164">
    <property type="entry name" value="Toastrack_DUF4097"/>
</dbReference>
<proteinExistence type="predicted"/>
<evidence type="ECO:0000313" key="3">
    <source>
        <dbReference type="Proteomes" id="UP000540685"/>
    </source>
</evidence>
<evidence type="ECO:0000259" key="1">
    <source>
        <dbReference type="Pfam" id="PF13349"/>
    </source>
</evidence>
<keyword evidence="3" id="KW-1185">Reference proteome</keyword>
<dbReference type="RefSeq" id="WP_184537301.1">
    <property type="nucleotide sequence ID" value="NZ_JACHMP010000001.1"/>
</dbReference>
<dbReference type="AlphaFoldDB" id="A0A7W9IGH4"/>
<dbReference type="Pfam" id="PF13349">
    <property type="entry name" value="DUF4097"/>
    <property type="match status" value="1"/>
</dbReference>
<protein>
    <recommendedName>
        <fullName evidence="1">DUF4097 domain-containing protein</fullName>
    </recommendedName>
</protein>
<evidence type="ECO:0000313" key="2">
    <source>
        <dbReference type="EMBL" id="MBB5820111.1"/>
    </source>
</evidence>
<dbReference type="Proteomes" id="UP000540685">
    <property type="component" value="Unassembled WGS sequence"/>
</dbReference>
<dbReference type="EMBL" id="JACHMP010000001">
    <property type="protein sequence ID" value="MBB5820111.1"/>
    <property type="molecule type" value="Genomic_DNA"/>
</dbReference>
<reference evidence="2 3" key="1">
    <citation type="submission" date="2020-08" db="EMBL/GenBank/DDBJ databases">
        <title>Sequencing the genomes of 1000 actinobacteria strains.</title>
        <authorList>
            <person name="Klenk H.-P."/>
        </authorList>
    </citation>
    <scope>NUCLEOTIDE SEQUENCE [LARGE SCALE GENOMIC DNA]</scope>
    <source>
        <strain evidence="2 3">DSM 46887</strain>
    </source>
</reference>
<feature type="domain" description="DUF4097" evidence="1">
    <location>
        <begin position="130"/>
        <end position="259"/>
    </location>
</feature>
<organism evidence="2 3">
    <name type="scientific">Streptosporangium becharense</name>
    <dbReference type="NCBI Taxonomy" id="1816182"/>
    <lineage>
        <taxon>Bacteria</taxon>
        <taxon>Bacillati</taxon>
        <taxon>Actinomycetota</taxon>
        <taxon>Actinomycetes</taxon>
        <taxon>Streptosporangiales</taxon>
        <taxon>Streptosporangiaceae</taxon>
        <taxon>Streptosporangium</taxon>
    </lineage>
</organism>
<name>A0A7W9IGH4_9ACTN</name>
<gene>
    <name evidence="2" type="ORF">F4562_003173</name>
</gene>
<sequence>MTTRSRARTVWIIAGTMLTALSVSFVTASIWVDATKPPRMEETSSSSKPFTAPKIVVDVTGHLDVHIVAGADGLLRTEQSLVWYGDRPRYRPSVTERWEGQTLRLDATCPHVNEHVCETTYTLALPADTHVEVTGRSGIVSVRDVRGDVRLTTTTGGILVNDTRGTLWVRSQKGGVWGNGLRSVKADVETGMGDISLDFAEAPSDVKSVVRTAGDVEVRVPESEKYNIQAKARFTTVGVPSDPAAEHRITALTGEGESRITPYLF</sequence>
<comment type="caution">
    <text evidence="2">The sequence shown here is derived from an EMBL/GenBank/DDBJ whole genome shotgun (WGS) entry which is preliminary data.</text>
</comment>